<protein>
    <submittedName>
        <fullName evidence="12">Response regulator transcription factor</fullName>
    </submittedName>
</protein>
<keyword evidence="3 8" id="KW-0597">Phosphoprotein</keyword>
<sequence>MTANAPSILIIEDDRTLNNQLADLLQGRGFNTHQCHDGEQGLLSALSDKFDLILLDVLLPTMDGFSVLNKLRKSKHTPVMILTACGAEEERIQGYSSGADDYLPKPFNFTELVLRIDALLRRSLGLIKPQAQANCQTVDLLMLDRIRQGVTYDGESISLTPIQFKLLWILVENRHEVLSKPYLYQLVLEREFSRYDRSLDMHLSRIRRKLMDAGMPADRLTTVHGKGYSFT</sequence>
<dbReference type="PANTHER" id="PTHR48111">
    <property type="entry name" value="REGULATOR OF RPOS"/>
    <property type="match status" value="1"/>
</dbReference>
<dbReference type="SMART" id="SM00448">
    <property type="entry name" value="REC"/>
    <property type="match status" value="1"/>
</dbReference>
<dbReference type="SMART" id="SM00862">
    <property type="entry name" value="Trans_reg_C"/>
    <property type="match status" value="1"/>
</dbReference>
<evidence type="ECO:0000259" key="11">
    <source>
        <dbReference type="PROSITE" id="PS51755"/>
    </source>
</evidence>
<accession>A0ABV7HIU0</accession>
<dbReference type="InterPro" id="IPR011006">
    <property type="entry name" value="CheY-like_superfamily"/>
</dbReference>
<gene>
    <name evidence="12" type="ORF">ACFOEK_17040</name>
</gene>
<evidence type="ECO:0000256" key="5">
    <source>
        <dbReference type="ARBA" id="ARBA00023015"/>
    </source>
</evidence>
<dbReference type="Gene3D" id="6.10.250.690">
    <property type="match status" value="1"/>
</dbReference>
<name>A0ABV7HIU0_9GAMM</name>
<comment type="subcellular location">
    <subcellularLocation>
        <location evidence="1">Cytoplasm</location>
    </subcellularLocation>
</comment>
<reference evidence="13" key="1">
    <citation type="journal article" date="2019" name="Int. J. Syst. Evol. Microbiol.">
        <title>The Global Catalogue of Microorganisms (GCM) 10K type strain sequencing project: providing services to taxonomists for standard genome sequencing and annotation.</title>
        <authorList>
            <consortium name="The Broad Institute Genomics Platform"/>
            <consortium name="The Broad Institute Genome Sequencing Center for Infectious Disease"/>
            <person name="Wu L."/>
            <person name="Ma J."/>
        </authorList>
    </citation>
    <scope>NUCLEOTIDE SEQUENCE [LARGE SCALE GENOMIC DNA]</scope>
    <source>
        <strain evidence="13">KCTC 52438</strain>
    </source>
</reference>
<evidence type="ECO:0000256" key="2">
    <source>
        <dbReference type="ARBA" id="ARBA00022490"/>
    </source>
</evidence>
<comment type="caution">
    <text evidence="12">The sequence shown here is derived from an EMBL/GenBank/DDBJ whole genome shotgun (WGS) entry which is preliminary data.</text>
</comment>
<evidence type="ECO:0000256" key="7">
    <source>
        <dbReference type="ARBA" id="ARBA00023163"/>
    </source>
</evidence>
<organism evidence="12 13">
    <name type="scientific">Litoribrevibacter euphylliae</name>
    <dbReference type="NCBI Taxonomy" id="1834034"/>
    <lineage>
        <taxon>Bacteria</taxon>
        <taxon>Pseudomonadati</taxon>
        <taxon>Pseudomonadota</taxon>
        <taxon>Gammaproteobacteria</taxon>
        <taxon>Oceanospirillales</taxon>
        <taxon>Oceanospirillaceae</taxon>
        <taxon>Litoribrevibacter</taxon>
    </lineage>
</organism>
<dbReference type="Gene3D" id="1.10.10.10">
    <property type="entry name" value="Winged helix-like DNA-binding domain superfamily/Winged helix DNA-binding domain"/>
    <property type="match status" value="1"/>
</dbReference>
<feature type="modified residue" description="4-aspartylphosphate" evidence="8">
    <location>
        <position position="56"/>
    </location>
</feature>
<dbReference type="Proteomes" id="UP001595476">
    <property type="component" value="Unassembled WGS sequence"/>
</dbReference>
<feature type="domain" description="OmpR/PhoB-type" evidence="11">
    <location>
        <begin position="133"/>
        <end position="231"/>
    </location>
</feature>
<proteinExistence type="predicted"/>
<evidence type="ECO:0000259" key="10">
    <source>
        <dbReference type="PROSITE" id="PS50110"/>
    </source>
</evidence>
<evidence type="ECO:0000256" key="8">
    <source>
        <dbReference type="PROSITE-ProRule" id="PRU00169"/>
    </source>
</evidence>
<dbReference type="CDD" id="cd00383">
    <property type="entry name" value="trans_reg_C"/>
    <property type="match status" value="1"/>
</dbReference>
<evidence type="ECO:0000256" key="9">
    <source>
        <dbReference type="PROSITE-ProRule" id="PRU01091"/>
    </source>
</evidence>
<keyword evidence="5" id="KW-0805">Transcription regulation</keyword>
<evidence type="ECO:0000256" key="4">
    <source>
        <dbReference type="ARBA" id="ARBA00023012"/>
    </source>
</evidence>
<dbReference type="InterPro" id="IPR001789">
    <property type="entry name" value="Sig_transdc_resp-reg_receiver"/>
</dbReference>
<dbReference type="PROSITE" id="PS50110">
    <property type="entry name" value="RESPONSE_REGULATORY"/>
    <property type="match status" value="1"/>
</dbReference>
<keyword evidence="7" id="KW-0804">Transcription</keyword>
<keyword evidence="13" id="KW-1185">Reference proteome</keyword>
<dbReference type="InterPro" id="IPR001867">
    <property type="entry name" value="OmpR/PhoB-type_DNA-bd"/>
</dbReference>
<dbReference type="EMBL" id="JBHRSZ010000007">
    <property type="protein sequence ID" value="MFC3152746.1"/>
    <property type="molecule type" value="Genomic_DNA"/>
</dbReference>
<keyword evidence="4" id="KW-0902">Two-component regulatory system</keyword>
<dbReference type="Gene3D" id="3.40.50.2300">
    <property type="match status" value="1"/>
</dbReference>
<evidence type="ECO:0000256" key="3">
    <source>
        <dbReference type="ARBA" id="ARBA00022553"/>
    </source>
</evidence>
<feature type="DNA-binding region" description="OmpR/PhoB-type" evidence="9">
    <location>
        <begin position="133"/>
        <end position="231"/>
    </location>
</feature>
<dbReference type="RefSeq" id="WP_386722671.1">
    <property type="nucleotide sequence ID" value="NZ_JBHRSZ010000007.1"/>
</dbReference>
<evidence type="ECO:0000256" key="1">
    <source>
        <dbReference type="ARBA" id="ARBA00004496"/>
    </source>
</evidence>
<keyword evidence="6 9" id="KW-0238">DNA-binding</keyword>
<evidence type="ECO:0000313" key="12">
    <source>
        <dbReference type="EMBL" id="MFC3152746.1"/>
    </source>
</evidence>
<keyword evidence="2" id="KW-0963">Cytoplasm</keyword>
<evidence type="ECO:0000256" key="6">
    <source>
        <dbReference type="ARBA" id="ARBA00023125"/>
    </source>
</evidence>
<dbReference type="SUPFAM" id="SSF52172">
    <property type="entry name" value="CheY-like"/>
    <property type="match status" value="1"/>
</dbReference>
<dbReference type="PANTHER" id="PTHR48111:SF39">
    <property type="entry name" value="TRANSCRIPTIONAL REGULATORY PROTEIN CPXR"/>
    <property type="match status" value="1"/>
</dbReference>
<dbReference type="InterPro" id="IPR039420">
    <property type="entry name" value="WalR-like"/>
</dbReference>
<feature type="domain" description="Response regulatory" evidence="10">
    <location>
        <begin position="7"/>
        <end position="120"/>
    </location>
</feature>
<evidence type="ECO:0000313" key="13">
    <source>
        <dbReference type="Proteomes" id="UP001595476"/>
    </source>
</evidence>
<dbReference type="Pfam" id="PF00486">
    <property type="entry name" value="Trans_reg_C"/>
    <property type="match status" value="1"/>
</dbReference>
<dbReference type="Pfam" id="PF00072">
    <property type="entry name" value="Response_reg"/>
    <property type="match status" value="1"/>
</dbReference>
<dbReference type="PROSITE" id="PS51755">
    <property type="entry name" value="OMPR_PHOB"/>
    <property type="match status" value="1"/>
</dbReference>
<dbReference type="InterPro" id="IPR036388">
    <property type="entry name" value="WH-like_DNA-bd_sf"/>
</dbReference>